<keyword evidence="3" id="KW-0732">Signal</keyword>
<name>A0A914VGS1_9BILA</name>
<evidence type="ECO:0000313" key="5">
    <source>
        <dbReference type="Proteomes" id="UP000887566"/>
    </source>
</evidence>
<dbReference type="SMART" id="SM00060">
    <property type="entry name" value="FN3"/>
    <property type="match status" value="5"/>
</dbReference>
<dbReference type="InterPro" id="IPR036116">
    <property type="entry name" value="FN3_sf"/>
</dbReference>
<dbReference type="Proteomes" id="UP000887566">
    <property type="component" value="Unplaced"/>
</dbReference>
<dbReference type="PANTHER" id="PTHR46708">
    <property type="entry name" value="TENASCIN"/>
    <property type="match status" value="1"/>
</dbReference>
<keyword evidence="1" id="KW-0677">Repeat</keyword>
<dbReference type="PANTHER" id="PTHR46708:SF2">
    <property type="entry name" value="FIBRONECTIN TYPE-III DOMAIN-CONTAINING PROTEIN"/>
    <property type="match status" value="1"/>
</dbReference>
<dbReference type="SUPFAM" id="SSF49265">
    <property type="entry name" value="Fibronectin type III"/>
    <property type="match status" value="3"/>
</dbReference>
<dbReference type="CDD" id="cd00063">
    <property type="entry name" value="FN3"/>
    <property type="match status" value="4"/>
</dbReference>
<dbReference type="WBParaSite" id="PSAMB.scaffold1936size26555.g15665.t1">
    <property type="protein sequence ID" value="PSAMB.scaffold1936size26555.g15665.t1"/>
    <property type="gene ID" value="PSAMB.scaffold1936size26555.g15665"/>
</dbReference>
<reference evidence="6" key="1">
    <citation type="submission" date="2022-11" db="UniProtKB">
        <authorList>
            <consortium name="WormBaseParasite"/>
        </authorList>
    </citation>
    <scope>IDENTIFICATION</scope>
</reference>
<protein>
    <submittedName>
        <fullName evidence="6">Fibronectin type-III domain-containing protein</fullName>
    </submittedName>
</protein>
<evidence type="ECO:0000256" key="2">
    <source>
        <dbReference type="SAM" id="MobiDB-lite"/>
    </source>
</evidence>
<feature type="compositionally biased region" description="Polar residues" evidence="2">
    <location>
        <begin position="539"/>
        <end position="552"/>
    </location>
</feature>
<keyword evidence="5" id="KW-1185">Reference proteome</keyword>
<feature type="signal peptide" evidence="3">
    <location>
        <begin position="1"/>
        <end position="19"/>
    </location>
</feature>
<evidence type="ECO:0000259" key="4">
    <source>
        <dbReference type="PROSITE" id="PS50853"/>
    </source>
</evidence>
<feature type="domain" description="Fibronectin type-III" evidence="4">
    <location>
        <begin position="438"/>
        <end position="536"/>
    </location>
</feature>
<evidence type="ECO:0000256" key="1">
    <source>
        <dbReference type="ARBA" id="ARBA00022737"/>
    </source>
</evidence>
<proteinExistence type="predicted"/>
<feature type="domain" description="Fibronectin type-III" evidence="4">
    <location>
        <begin position="132"/>
        <end position="227"/>
    </location>
</feature>
<evidence type="ECO:0000313" key="6">
    <source>
        <dbReference type="WBParaSite" id="PSAMB.scaffold1936size26555.g15665.t1"/>
    </source>
</evidence>
<sequence length="620" mass="70554">MRRLVVFSVLLLTVFESNSVPAPSVRELRARFEQDTQSIFIEWNYERPDDVEFVVRHRVRGSDSWSMERTTGRSVRVPLNNMQDGDELEVQVKVERNGQTIEDWSQQLIITLRKRTTIDGVPIAMGEDELMPPLDFTAHVLSPTSVRLEWRTNGNEQTGLYYIVIVEQLTSESGGQLLRQQIKIEANNFALGSLIPGEKYAMTIKSALSPDRVSSSAAVVEITMPKEDEYFEVGNLIINSHFASNGEGTVNLTWEVPSNMEHKILSYDVQYQEKGVEPWMRVQFSGNRPSATLRHLKSNTEYLLKIRTQMRDGLTTESGQFKFLTPPANPISKIDVIYSREVNALRLQWILEPFVDSEPIVGYDVYLSENKDQPEQQWRHILLDSREASLSLNDLKSGTTYYVKVNVRNRDGTELKGRSVYRFRTMDQSTNNVGEAREPNSLAYRNIGNGQVTLSWSYPHSISGQVAGATIMYTDDKTKPMNQWMKVLVTEPSQSSVVLSHLLPGQRYFVQILPKLTSGRYDESAMDMFELKTDERDQQQALPSTDNLNRANEQTRRQEDQPVHDDSREQLCLLACDPRQSGGDQRNPSCSQEDQCIPALNNPSSGWCVPDTLRQAITSV</sequence>
<feature type="domain" description="Fibronectin type-III" evidence="4">
    <location>
        <begin position="232"/>
        <end position="328"/>
    </location>
</feature>
<accession>A0A914VGS1</accession>
<dbReference type="Gene3D" id="2.60.40.10">
    <property type="entry name" value="Immunoglobulins"/>
    <property type="match status" value="5"/>
</dbReference>
<dbReference type="AlphaFoldDB" id="A0A914VGS1"/>
<feature type="region of interest" description="Disordered" evidence="2">
    <location>
        <begin position="535"/>
        <end position="566"/>
    </location>
</feature>
<dbReference type="InterPro" id="IPR050991">
    <property type="entry name" value="ECM_Regulatory_Proteins"/>
</dbReference>
<dbReference type="InterPro" id="IPR003961">
    <property type="entry name" value="FN3_dom"/>
</dbReference>
<organism evidence="5 6">
    <name type="scientific">Plectus sambesii</name>
    <dbReference type="NCBI Taxonomy" id="2011161"/>
    <lineage>
        <taxon>Eukaryota</taxon>
        <taxon>Metazoa</taxon>
        <taxon>Ecdysozoa</taxon>
        <taxon>Nematoda</taxon>
        <taxon>Chromadorea</taxon>
        <taxon>Plectida</taxon>
        <taxon>Plectina</taxon>
        <taxon>Plectoidea</taxon>
        <taxon>Plectidae</taxon>
        <taxon>Plectus</taxon>
    </lineage>
</organism>
<feature type="domain" description="Fibronectin type-III" evidence="4">
    <location>
        <begin position="330"/>
        <end position="428"/>
    </location>
</feature>
<dbReference type="InterPro" id="IPR013783">
    <property type="entry name" value="Ig-like_fold"/>
</dbReference>
<feature type="compositionally biased region" description="Basic and acidic residues" evidence="2">
    <location>
        <begin position="553"/>
        <end position="566"/>
    </location>
</feature>
<dbReference type="PROSITE" id="PS50853">
    <property type="entry name" value="FN3"/>
    <property type="match status" value="4"/>
</dbReference>
<feature type="chain" id="PRO_5038068789" evidence="3">
    <location>
        <begin position="20"/>
        <end position="620"/>
    </location>
</feature>
<evidence type="ECO:0000256" key="3">
    <source>
        <dbReference type="SAM" id="SignalP"/>
    </source>
</evidence>
<dbReference type="Pfam" id="PF00041">
    <property type="entry name" value="fn3"/>
    <property type="match status" value="2"/>
</dbReference>